<reference evidence="1 2" key="1">
    <citation type="submission" date="2021-06" db="EMBL/GenBank/DDBJ databases">
        <authorList>
            <person name="Kallberg Y."/>
            <person name="Tangrot J."/>
            <person name="Rosling A."/>
        </authorList>
    </citation>
    <scope>NUCLEOTIDE SEQUENCE [LARGE SCALE GENOMIC DNA]</scope>
    <source>
        <strain evidence="1 2">120-4 pot B 10/14</strain>
    </source>
</reference>
<organism evidence="1 2">
    <name type="scientific">Gigaspora margarita</name>
    <dbReference type="NCBI Taxonomy" id="4874"/>
    <lineage>
        <taxon>Eukaryota</taxon>
        <taxon>Fungi</taxon>
        <taxon>Fungi incertae sedis</taxon>
        <taxon>Mucoromycota</taxon>
        <taxon>Glomeromycotina</taxon>
        <taxon>Glomeromycetes</taxon>
        <taxon>Diversisporales</taxon>
        <taxon>Gigasporaceae</taxon>
        <taxon>Gigaspora</taxon>
    </lineage>
</organism>
<evidence type="ECO:0000313" key="1">
    <source>
        <dbReference type="EMBL" id="CAG8857476.1"/>
    </source>
</evidence>
<proteinExistence type="predicted"/>
<feature type="non-terminal residue" evidence="1">
    <location>
        <position position="1"/>
    </location>
</feature>
<protein>
    <submittedName>
        <fullName evidence="1">10245_t:CDS:1</fullName>
    </submittedName>
</protein>
<keyword evidence="2" id="KW-1185">Reference proteome</keyword>
<name>A0ABN7XU78_GIGMA</name>
<dbReference type="EMBL" id="CAJVQB010171449">
    <property type="protein sequence ID" value="CAG8857476.1"/>
    <property type="molecule type" value="Genomic_DNA"/>
</dbReference>
<dbReference type="Proteomes" id="UP000789901">
    <property type="component" value="Unassembled WGS sequence"/>
</dbReference>
<evidence type="ECO:0000313" key="2">
    <source>
        <dbReference type="Proteomes" id="UP000789901"/>
    </source>
</evidence>
<accession>A0ABN7XU78</accession>
<sequence length="80" mass="8386">LKGERIVGVVDSIGVTFPDWRKGETPIIGSVEVVVIGSVVDGWVEEVEVVVIGRGEVSGRSVGRSGGWSVVVVEVVVNGR</sequence>
<feature type="non-terminal residue" evidence="1">
    <location>
        <position position="80"/>
    </location>
</feature>
<comment type="caution">
    <text evidence="1">The sequence shown here is derived from an EMBL/GenBank/DDBJ whole genome shotgun (WGS) entry which is preliminary data.</text>
</comment>
<gene>
    <name evidence="1" type="ORF">GMARGA_LOCUS46295</name>
</gene>